<name>A0ACC2XKD0_9TREE</name>
<gene>
    <name evidence="1" type="ORF">QFC24_003204</name>
</gene>
<reference evidence="1" key="1">
    <citation type="submission" date="2023-04" db="EMBL/GenBank/DDBJ databases">
        <title>Draft Genome sequencing of Naganishia species isolated from polar environments using Oxford Nanopore Technology.</title>
        <authorList>
            <person name="Leo P."/>
            <person name="Venkateswaran K."/>
        </authorList>
    </citation>
    <scope>NUCLEOTIDE SEQUENCE</scope>
    <source>
        <strain evidence="1">DBVPG 5303</strain>
    </source>
</reference>
<keyword evidence="2" id="KW-1185">Reference proteome</keyword>
<dbReference type="Proteomes" id="UP001234202">
    <property type="component" value="Unassembled WGS sequence"/>
</dbReference>
<comment type="caution">
    <text evidence="1">The sequence shown here is derived from an EMBL/GenBank/DDBJ whole genome shotgun (WGS) entry which is preliminary data.</text>
</comment>
<sequence length="207" mass="23513">MDASGLSRSLRVRHPNTPQPEEPSREIPHAVPPSASTRRKQQELLDDLYEGFEALMPVRSSPVRTKSSPNCASKGYKQGMTVAKMCQALREGSTQRYGIRNMSSSKPAPPRYVEDILDDPQARKWHLTGPEIAAYIWRKERPMARYLRRKSTQPRADKVHYVFAHLFQAKFAASAFIHSGPYIQAMYTDLVFSSSYTDERSLLGRAI</sequence>
<evidence type="ECO:0000313" key="2">
    <source>
        <dbReference type="Proteomes" id="UP001234202"/>
    </source>
</evidence>
<proteinExistence type="predicted"/>
<evidence type="ECO:0000313" key="1">
    <source>
        <dbReference type="EMBL" id="KAJ9124417.1"/>
    </source>
</evidence>
<dbReference type="EMBL" id="JASBWV010000010">
    <property type="protein sequence ID" value="KAJ9124417.1"/>
    <property type="molecule type" value="Genomic_DNA"/>
</dbReference>
<accession>A0ACC2XKD0</accession>
<organism evidence="1 2">
    <name type="scientific">Naganishia onofrii</name>
    <dbReference type="NCBI Taxonomy" id="1851511"/>
    <lineage>
        <taxon>Eukaryota</taxon>
        <taxon>Fungi</taxon>
        <taxon>Dikarya</taxon>
        <taxon>Basidiomycota</taxon>
        <taxon>Agaricomycotina</taxon>
        <taxon>Tremellomycetes</taxon>
        <taxon>Filobasidiales</taxon>
        <taxon>Filobasidiaceae</taxon>
        <taxon>Naganishia</taxon>
    </lineage>
</organism>
<protein>
    <submittedName>
        <fullName evidence="1">Uncharacterized protein</fullName>
    </submittedName>
</protein>